<keyword evidence="8" id="KW-0677">Repeat</keyword>
<reference evidence="20" key="2">
    <citation type="submission" date="2025-08" db="UniProtKB">
        <authorList>
            <consortium name="Ensembl"/>
        </authorList>
    </citation>
    <scope>IDENTIFICATION</scope>
</reference>
<dbReference type="SMART" id="SM00200">
    <property type="entry name" value="SEA"/>
    <property type="match status" value="2"/>
</dbReference>
<keyword evidence="9" id="KW-0730">Sialic acid</keyword>
<dbReference type="PROSITE" id="PS50024">
    <property type="entry name" value="SEA"/>
    <property type="match status" value="2"/>
</dbReference>
<reference evidence="20 21" key="1">
    <citation type="journal article" date="2020" name="Nat. Commun.">
        <title>Donkey genomes provide new insights into domestication and selection for coat color.</title>
        <authorList>
            <person name="Wang"/>
            <person name="C."/>
            <person name="Li"/>
            <person name="H."/>
            <person name="Guo"/>
            <person name="Y."/>
            <person name="Huang"/>
            <person name="J."/>
            <person name="Sun"/>
            <person name="Y."/>
            <person name="Min"/>
            <person name="J."/>
            <person name="Wang"/>
            <person name="J."/>
            <person name="Fang"/>
            <person name="X."/>
            <person name="Zhao"/>
            <person name="Z."/>
            <person name="Wang"/>
            <person name="S."/>
            <person name="Zhang"/>
            <person name="Y."/>
            <person name="Liu"/>
            <person name="Q."/>
            <person name="Jiang"/>
            <person name="Q."/>
            <person name="Wang"/>
            <person name="X."/>
            <person name="Guo"/>
            <person name="Y."/>
            <person name="Yang"/>
            <person name="C."/>
            <person name="Wang"/>
            <person name="Y."/>
            <person name="Tian"/>
            <person name="F."/>
            <person name="Zhuang"/>
            <person name="G."/>
            <person name="Fan"/>
            <person name="Y."/>
            <person name="Gao"/>
            <person name="Q."/>
            <person name="Li"/>
            <person name="Y."/>
            <person name="Ju"/>
            <person name="Z."/>
            <person name="Li"/>
            <person name="J."/>
            <person name="Li"/>
            <person name="R."/>
            <person name="Hou"/>
            <person name="M."/>
            <person name="Yang"/>
            <person name="G."/>
            <person name="Liu"/>
            <person name="G."/>
            <person name="Liu"/>
            <person name="W."/>
            <person name="Guo"/>
            <person name="J."/>
            <person name="Pan"/>
            <person name="S."/>
            <person name="Fan"/>
            <person name="G."/>
            <person name="Zhang"/>
            <person name="W."/>
            <person name="Zhang"/>
            <person name="R."/>
            <person name="Yu"/>
            <person name="J."/>
            <person name="Zhang"/>
            <person name="X."/>
            <person name="Yin"/>
            <person name="Q."/>
            <person name="Ji"/>
            <person name="C."/>
            <person name="Jin"/>
            <person name="Y."/>
            <person name="Yue"/>
            <person name="G."/>
            <person name="Liu"/>
            <person name="M."/>
            <person name="Xu"/>
            <person name="J."/>
            <person name="Liu"/>
            <person name="S."/>
            <person name="Jordana"/>
            <person name="J."/>
            <person name="Noce"/>
            <person name="A."/>
            <person name="Amills"/>
            <person name="M."/>
            <person name="Wu"/>
            <person name="D.D."/>
            <person name="Li"/>
            <person name="S."/>
            <person name="Zhou"/>
            <person name="X. and Zhong"/>
            <person name="J."/>
        </authorList>
    </citation>
    <scope>NUCLEOTIDE SEQUENCE [LARGE SCALE GENOMIC DNA]</scope>
</reference>
<evidence type="ECO:0000256" key="1">
    <source>
        <dbReference type="ARBA" id="ARBA00004437"/>
    </source>
</evidence>
<evidence type="ECO:0000256" key="17">
    <source>
        <dbReference type="SAM" id="MobiDB-lite"/>
    </source>
</evidence>
<proteinExistence type="predicted"/>
<dbReference type="PANTHER" id="PTHR12199">
    <property type="entry name" value="INTERPHOTORECEPTOR MATRIX PROTEOGLYCAN"/>
    <property type="match status" value="1"/>
</dbReference>
<keyword evidence="21" id="KW-1185">Reference proteome</keyword>
<comment type="subcellular location">
    <subcellularLocation>
        <location evidence="2">Cell projection</location>
        <location evidence="2">Cilium</location>
        <location evidence="2">Photoreceptor outer segment</location>
    </subcellularLocation>
    <subcellularLocation>
        <location evidence="1">Photoreceptor inner segment</location>
    </subcellularLocation>
    <subcellularLocation>
        <location evidence="3">Secreted</location>
        <location evidence="3">Extracellular space</location>
        <location evidence="3">Extracellular matrix</location>
        <location evidence="3">Interphotoreceptor matrix</location>
    </subcellularLocation>
</comment>
<evidence type="ECO:0000256" key="15">
    <source>
        <dbReference type="ARBA" id="ARBA00042018"/>
    </source>
</evidence>
<keyword evidence="5" id="KW-0272">Extracellular matrix</keyword>
<feature type="signal peptide" evidence="18">
    <location>
        <begin position="1"/>
        <end position="20"/>
    </location>
</feature>
<keyword evidence="4" id="KW-0964">Secreted</keyword>
<accession>A0A8C4PSQ9</accession>
<evidence type="ECO:0000256" key="16">
    <source>
        <dbReference type="ARBA" id="ARBA00045407"/>
    </source>
</evidence>
<dbReference type="InterPro" id="IPR036364">
    <property type="entry name" value="SEA_dom_sf"/>
</dbReference>
<evidence type="ECO:0000256" key="5">
    <source>
        <dbReference type="ARBA" id="ARBA00022530"/>
    </source>
</evidence>
<evidence type="ECO:0000256" key="4">
    <source>
        <dbReference type="ARBA" id="ARBA00022525"/>
    </source>
</evidence>
<evidence type="ECO:0000256" key="8">
    <source>
        <dbReference type="ARBA" id="ARBA00022737"/>
    </source>
</evidence>
<keyword evidence="7 18" id="KW-0732">Signal</keyword>
<dbReference type="Proteomes" id="UP000694387">
    <property type="component" value="Chromosome 24"/>
</dbReference>
<feature type="domain" description="SEA" evidence="19">
    <location>
        <begin position="217"/>
        <end position="340"/>
    </location>
</feature>
<evidence type="ECO:0000256" key="13">
    <source>
        <dbReference type="ARBA" id="ARBA00023290"/>
    </source>
</evidence>
<evidence type="ECO:0000256" key="12">
    <source>
        <dbReference type="ARBA" id="ARBA00023273"/>
    </source>
</evidence>
<feature type="region of interest" description="Disordered" evidence="17">
    <location>
        <begin position="403"/>
        <end position="422"/>
    </location>
</feature>
<organism evidence="20 21">
    <name type="scientific">Equus asinus</name>
    <name type="common">Donkey</name>
    <name type="synonym">Equus africanus asinus</name>
    <dbReference type="NCBI Taxonomy" id="9793"/>
    <lineage>
        <taxon>Eukaryota</taxon>
        <taxon>Metazoa</taxon>
        <taxon>Chordata</taxon>
        <taxon>Craniata</taxon>
        <taxon>Vertebrata</taxon>
        <taxon>Euteleostomi</taxon>
        <taxon>Mammalia</taxon>
        <taxon>Eutheria</taxon>
        <taxon>Laurasiatheria</taxon>
        <taxon>Perissodactyla</taxon>
        <taxon>Equidae</taxon>
        <taxon>Equus</taxon>
    </lineage>
</organism>
<keyword evidence="6" id="KW-0358">Heparin-binding</keyword>
<dbReference type="GeneTree" id="ENSGT00530000063503"/>
<dbReference type="GO" id="GO:0001917">
    <property type="term" value="C:photoreceptor inner segment"/>
    <property type="evidence" value="ECO:0007669"/>
    <property type="project" value="UniProtKB-SubCell"/>
</dbReference>
<gene>
    <name evidence="20" type="primary">IMPG1</name>
</gene>
<evidence type="ECO:0000256" key="6">
    <source>
        <dbReference type="ARBA" id="ARBA00022674"/>
    </source>
</evidence>
<protein>
    <recommendedName>
        <fullName evidence="14">Interphotoreceptor matrix proteoglycan 1</fullName>
    </recommendedName>
    <alternativeName>
        <fullName evidence="15">Sialoprotein associated with cones and rods</fullName>
    </alternativeName>
</protein>
<sequence length="758" mass="84021">MVLETRIAIFVFWIFLQVQGTKDLSTKIYYSETKDIDNAPRVETTESTAKMYKVSSMRQIFDLAKHRTKRSTFFPAGVKVCPQESMKQILASLQAYYRLRVCQEAVWEAYRIFLDRIPDTGEYQDWVSICQQETFCLFDIGKNFSSSQEHLDLLQQVSEISPEETVGKPGDTLPFSTDVASISLGPLPLSPDETLLNVTQMPIQRETEFTELPRGPLEQKVELSISLANRRFKAELTDPQSPYFQELAAESQLQMQKVFKKLPGFKEIHVLGFRPKKERDGSSSTEMQLTAIFKRDNAEAKSSASDLLSFDSNKIENEGVPHGTMEEDQQTELYITALDLKKLISRALEEDQSLDVGTVQFTDEIVGPLPGPDPDAQSGLPLSLTLDFLFCFPLFGETHGHNESVSGASSTDGSGSSPTMASTSLSETLPFFTASSIFSLTDQSTIDIMSIDQTVQSPGLPMSTGDYSAINQSAPEILYSPAPSEDSRASTHSQDIVRDFDGMELSSMPAASEVPGLSGYVSSPDHFLENTTPVPTSQYITTSSMTVAAKGQELVVFFSLRVANMPFSNDLFNKSSLEYQALEQRFTQLLVPYLRSNLTGFKQLEILNFRNGSVIVNSRVRFARSVPYNLTEAVHGVLEGFRSAAAQQLDLEIDSHSLDIAPADQADPCKFLACGESAQCVRNERTEEAECRCRRGCEGQGRLDGGDAGLCAPGEECELPAGGSPDHSKNQPLKLFFFQVTRKRNSELQTVGYEEFNH</sequence>
<dbReference type="GO" id="GO:0007601">
    <property type="term" value="P:visual perception"/>
    <property type="evidence" value="ECO:0007669"/>
    <property type="project" value="InterPro"/>
</dbReference>
<dbReference type="SUPFAM" id="SSF82671">
    <property type="entry name" value="SEA domain"/>
    <property type="match status" value="2"/>
</dbReference>
<evidence type="ECO:0000256" key="9">
    <source>
        <dbReference type="ARBA" id="ARBA00022981"/>
    </source>
</evidence>
<dbReference type="GO" id="GO:0005540">
    <property type="term" value="F:hyaluronic acid binding"/>
    <property type="evidence" value="ECO:0007669"/>
    <property type="project" value="UniProtKB-KW"/>
</dbReference>
<name>A0A8C4PSQ9_EQUAS</name>
<keyword evidence="12" id="KW-0966">Cell projection</keyword>
<evidence type="ECO:0000256" key="10">
    <source>
        <dbReference type="ARBA" id="ARBA00023170"/>
    </source>
</evidence>
<keyword evidence="13" id="KW-0373">Hyaluronic acid</keyword>
<evidence type="ECO:0000256" key="11">
    <source>
        <dbReference type="ARBA" id="ARBA00023180"/>
    </source>
</evidence>
<feature type="domain" description="SEA" evidence="19">
    <location>
        <begin position="552"/>
        <end position="665"/>
    </location>
</feature>
<feature type="chain" id="PRO_5034025965" description="Interphotoreceptor matrix proteoglycan 1" evidence="18">
    <location>
        <begin position="21"/>
        <end position="758"/>
    </location>
</feature>
<evidence type="ECO:0000256" key="14">
    <source>
        <dbReference type="ARBA" id="ARBA00040753"/>
    </source>
</evidence>
<dbReference type="InterPro" id="IPR039861">
    <property type="entry name" value="IMPG"/>
</dbReference>
<evidence type="ECO:0000256" key="18">
    <source>
        <dbReference type="SAM" id="SignalP"/>
    </source>
</evidence>
<feature type="compositionally biased region" description="Low complexity" evidence="17">
    <location>
        <begin position="404"/>
        <end position="417"/>
    </location>
</feature>
<dbReference type="Pfam" id="PF01390">
    <property type="entry name" value="SEA"/>
    <property type="match status" value="2"/>
</dbReference>
<dbReference type="GO" id="GO:0033165">
    <property type="term" value="C:interphotoreceptor matrix"/>
    <property type="evidence" value="ECO:0007669"/>
    <property type="project" value="UniProtKB-SubCell"/>
</dbReference>
<evidence type="ECO:0000313" key="20">
    <source>
        <dbReference type="Ensembl" id="ENSEASP00005027257.1"/>
    </source>
</evidence>
<dbReference type="GO" id="GO:0030198">
    <property type="term" value="P:extracellular matrix organization"/>
    <property type="evidence" value="ECO:0007669"/>
    <property type="project" value="Ensembl"/>
</dbReference>
<evidence type="ECO:0000256" key="3">
    <source>
        <dbReference type="ARBA" id="ARBA00004593"/>
    </source>
</evidence>
<dbReference type="Ensembl" id="ENSEAST00005029598.2">
    <property type="protein sequence ID" value="ENSEASP00005027257.1"/>
    <property type="gene ID" value="ENSEASG00005018572.2"/>
</dbReference>
<evidence type="ECO:0000256" key="2">
    <source>
        <dbReference type="ARBA" id="ARBA00004504"/>
    </source>
</evidence>
<dbReference type="GO" id="GO:0001750">
    <property type="term" value="C:photoreceptor outer segment"/>
    <property type="evidence" value="ECO:0007669"/>
    <property type="project" value="UniProtKB-SubCell"/>
</dbReference>
<keyword evidence="10" id="KW-0675">Receptor</keyword>
<dbReference type="InterPro" id="IPR000082">
    <property type="entry name" value="SEA_dom"/>
</dbReference>
<evidence type="ECO:0000256" key="7">
    <source>
        <dbReference type="ARBA" id="ARBA00022729"/>
    </source>
</evidence>
<dbReference type="Gene3D" id="3.30.70.960">
    <property type="entry name" value="SEA domain"/>
    <property type="match status" value="2"/>
</dbReference>
<evidence type="ECO:0000313" key="21">
    <source>
        <dbReference type="Proteomes" id="UP000694387"/>
    </source>
</evidence>
<dbReference type="GO" id="GO:0008201">
    <property type="term" value="F:heparin binding"/>
    <property type="evidence" value="ECO:0007669"/>
    <property type="project" value="UniProtKB-KW"/>
</dbReference>
<dbReference type="AlphaFoldDB" id="A0A8C4PSQ9"/>
<keyword evidence="11" id="KW-0325">Glycoprotein</keyword>
<evidence type="ECO:0000259" key="19">
    <source>
        <dbReference type="PROSITE" id="PS50024"/>
    </source>
</evidence>
<dbReference type="OMA" id="VCQQETF"/>
<reference evidence="20" key="3">
    <citation type="submission" date="2025-09" db="UniProtKB">
        <authorList>
            <consortium name="Ensembl"/>
        </authorList>
    </citation>
    <scope>IDENTIFICATION</scope>
</reference>
<dbReference type="PANTHER" id="PTHR12199:SF3">
    <property type="entry name" value="INTERPHOTORECEPTOR MATRIX PROTEOGLYCAN 1"/>
    <property type="match status" value="1"/>
</dbReference>
<comment type="function">
    <text evidence="16">Chondroitin sulfate-, heparin- and hyaluronan-binding protein. May serve to form a basic macromolecular scaffold comprising the insoluble interphotoreceptor matrix.</text>
</comment>